<keyword evidence="4" id="KW-0812">Transmembrane</keyword>
<evidence type="ECO:0000256" key="1">
    <source>
        <dbReference type="ARBA" id="ARBA00004370"/>
    </source>
</evidence>
<evidence type="ECO:0000313" key="8">
    <source>
        <dbReference type="Proteomes" id="UP000466894"/>
    </source>
</evidence>
<gene>
    <name evidence="6" type="ORF">BST37_01505</name>
    <name evidence="5" type="ORF">MNVI_05920</name>
</gene>
<evidence type="ECO:0000256" key="4">
    <source>
        <dbReference type="SAM" id="Phobius"/>
    </source>
</evidence>
<evidence type="ECO:0000256" key="3">
    <source>
        <dbReference type="SAM" id="MobiDB-lite"/>
    </source>
</evidence>
<name>A0A7I7P9M8_9MYCO</name>
<dbReference type="Proteomes" id="UP000192374">
    <property type="component" value="Unassembled WGS sequence"/>
</dbReference>
<dbReference type="AlphaFoldDB" id="A0A7I7P9M8"/>
<dbReference type="EMBL" id="MVIC01000002">
    <property type="protein sequence ID" value="ORB18135.1"/>
    <property type="molecule type" value="Genomic_DNA"/>
</dbReference>
<comment type="subcellular location">
    <subcellularLocation>
        <location evidence="1">Membrane</location>
    </subcellularLocation>
</comment>
<reference evidence="5 8" key="2">
    <citation type="journal article" date="2019" name="Emerg. Microbes Infect.">
        <title>Comprehensive subspecies identification of 175 nontuberculous mycobacteria species based on 7547 genomic profiles.</title>
        <authorList>
            <person name="Matsumoto Y."/>
            <person name="Kinjo T."/>
            <person name="Motooka D."/>
            <person name="Nabeya D."/>
            <person name="Jung N."/>
            <person name="Uechi K."/>
            <person name="Horii T."/>
            <person name="Iida T."/>
            <person name="Fujita J."/>
            <person name="Nakamura S."/>
        </authorList>
    </citation>
    <scope>NUCLEOTIDE SEQUENCE [LARGE SCALE GENOMIC DNA]</scope>
    <source>
        <strain evidence="5 8">JCM 16367</strain>
    </source>
</reference>
<dbReference type="PANTHER" id="PTHR37042:SF4">
    <property type="entry name" value="OUTER MEMBRANE PROTEIN RV1973"/>
    <property type="match status" value="1"/>
</dbReference>
<evidence type="ECO:0000256" key="2">
    <source>
        <dbReference type="ARBA" id="ARBA00023136"/>
    </source>
</evidence>
<sequence>MTEPQPDGPENRPGARKPEGGSERRVDSWRVLVYGLLPSLALLLAIAAALLKWHDSSVRNIDLARAESVLAAKDSATELLSFTPDTIEKDVQIARDRLTGGFRETYTQVTREVLIPNAKEKHVTAAATVPAAASVSATENHAVVLVFVDQTVTIGTARPNNATSSVRVTLDKIDERWLISGFDPV</sequence>
<reference evidence="5" key="3">
    <citation type="submission" date="2020-02" db="EMBL/GenBank/DDBJ databases">
        <authorList>
            <person name="Matsumoto Y."/>
            <person name="Motooka D."/>
            <person name="Nakamura S."/>
        </authorList>
    </citation>
    <scope>NUCLEOTIDE SEQUENCE</scope>
    <source>
        <strain evidence="5">JCM 16367</strain>
    </source>
</reference>
<keyword evidence="7" id="KW-1185">Reference proteome</keyword>
<dbReference type="OrthoDB" id="3536396at2"/>
<accession>A0A7I7P9M8</accession>
<dbReference type="PANTHER" id="PTHR37042">
    <property type="entry name" value="OUTER MEMBRANE PROTEIN RV1973"/>
    <property type="match status" value="1"/>
</dbReference>
<feature type="transmembrane region" description="Helical" evidence="4">
    <location>
        <begin position="31"/>
        <end position="51"/>
    </location>
</feature>
<evidence type="ECO:0000313" key="5">
    <source>
        <dbReference type="EMBL" id="BBY05274.1"/>
    </source>
</evidence>
<dbReference type="GO" id="GO:0016020">
    <property type="term" value="C:membrane"/>
    <property type="evidence" value="ECO:0007669"/>
    <property type="project" value="UniProtKB-SubCell"/>
</dbReference>
<feature type="region of interest" description="Disordered" evidence="3">
    <location>
        <begin position="1"/>
        <end position="22"/>
    </location>
</feature>
<reference evidence="6 7" key="1">
    <citation type="submission" date="2017-02" db="EMBL/GenBank/DDBJ databases">
        <title>The new phylogeny of genus Mycobacterium.</title>
        <authorList>
            <person name="Tortoli E."/>
            <person name="Trovato A."/>
            <person name="Cirillo D.M."/>
        </authorList>
    </citation>
    <scope>NUCLEOTIDE SEQUENCE [LARGE SCALE GENOMIC DNA]</scope>
    <source>
        <strain evidence="6 7">DSM 45145</strain>
    </source>
</reference>
<organism evidence="5 8">
    <name type="scientific">Mycobacterium noviomagense</name>
    <dbReference type="NCBI Taxonomy" id="459858"/>
    <lineage>
        <taxon>Bacteria</taxon>
        <taxon>Bacillati</taxon>
        <taxon>Actinomycetota</taxon>
        <taxon>Actinomycetes</taxon>
        <taxon>Mycobacteriales</taxon>
        <taxon>Mycobacteriaceae</taxon>
        <taxon>Mycobacterium</taxon>
    </lineage>
</organism>
<dbReference type="EMBL" id="AP022583">
    <property type="protein sequence ID" value="BBY05274.1"/>
    <property type="molecule type" value="Genomic_DNA"/>
</dbReference>
<dbReference type="KEGG" id="mnv:MNVI_05920"/>
<evidence type="ECO:0000313" key="6">
    <source>
        <dbReference type="EMBL" id="ORB18135.1"/>
    </source>
</evidence>
<proteinExistence type="predicted"/>
<protein>
    <submittedName>
        <fullName evidence="5">Outer membrane protein</fullName>
    </submittedName>
</protein>
<keyword evidence="2 4" id="KW-0472">Membrane</keyword>
<keyword evidence="4" id="KW-1133">Transmembrane helix</keyword>
<evidence type="ECO:0000313" key="7">
    <source>
        <dbReference type="Proteomes" id="UP000192374"/>
    </source>
</evidence>
<dbReference type="Proteomes" id="UP000466894">
    <property type="component" value="Chromosome"/>
</dbReference>